<protein>
    <submittedName>
        <fullName evidence="3">Phosphotransferase</fullName>
    </submittedName>
</protein>
<evidence type="ECO:0000313" key="5">
    <source>
        <dbReference type="Proteomes" id="UP001196379"/>
    </source>
</evidence>
<accession>A0A949SZS0</accession>
<dbReference type="Proteomes" id="UP000732858">
    <property type="component" value="Unassembled WGS sequence"/>
</dbReference>
<dbReference type="InterPro" id="IPR052077">
    <property type="entry name" value="CcrZ_PhaseVar_Mediator"/>
</dbReference>
<dbReference type="SUPFAM" id="SSF56112">
    <property type="entry name" value="Protein kinase-like (PK-like)"/>
    <property type="match status" value="1"/>
</dbReference>
<evidence type="ECO:0000313" key="3">
    <source>
        <dbReference type="EMBL" id="MBV6545721.1"/>
    </source>
</evidence>
<name>A0A949SZS0_9PAST</name>
<keyword evidence="5" id="KW-1185">Reference proteome</keyword>
<feature type="domain" description="Aminoglycoside phosphotransferase" evidence="1">
    <location>
        <begin position="4"/>
        <end position="191"/>
    </location>
</feature>
<dbReference type="InterPro" id="IPR002575">
    <property type="entry name" value="Aminoglycoside_PTrfase"/>
</dbReference>
<dbReference type="OrthoDB" id="179763at2"/>
<dbReference type="Pfam" id="PF01636">
    <property type="entry name" value="APH"/>
    <property type="match status" value="1"/>
</dbReference>
<dbReference type="InterPro" id="IPR011009">
    <property type="entry name" value="Kinase-like_dom_sf"/>
</dbReference>
<dbReference type="EMBL" id="JABUMC010000001">
    <property type="protein sequence ID" value="MBV6545721.1"/>
    <property type="molecule type" value="Genomic_DNA"/>
</dbReference>
<organism evidence="3 4">
    <name type="scientific">Ursidibacter maritimus</name>
    <dbReference type="NCBI Taxonomy" id="1331689"/>
    <lineage>
        <taxon>Bacteria</taxon>
        <taxon>Pseudomonadati</taxon>
        <taxon>Pseudomonadota</taxon>
        <taxon>Gammaproteobacteria</taxon>
        <taxon>Pasteurellales</taxon>
        <taxon>Pasteurellaceae</taxon>
        <taxon>Ursidibacter</taxon>
    </lineage>
</organism>
<evidence type="ECO:0000313" key="2">
    <source>
        <dbReference type="EMBL" id="MBV6530645.1"/>
    </source>
</evidence>
<comment type="caution">
    <text evidence="3">The sequence shown here is derived from an EMBL/GenBank/DDBJ whole genome shotgun (WGS) entry which is preliminary data.</text>
</comment>
<dbReference type="Gene3D" id="3.90.1200.10">
    <property type="match status" value="1"/>
</dbReference>
<proteinExistence type="predicted"/>
<dbReference type="AlphaFoldDB" id="A0A949SZS0"/>
<reference evidence="3 5" key="1">
    <citation type="journal article" date="2021" name="Mol. Ecol.">
        <title>Polar bear-adapted Ursidibacter maritimus are remarkably conserved after generations in captivity.</title>
        <authorList>
            <person name="Espinosa-Gongora C."/>
            <person name="Hansen M.J."/>
            <person name="Bertelsen M.F."/>
            <person name="Bojesen A.M."/>
        </authorList>
    </citation>
    <scope>NUCLEOTIDE SEQUENCE</scope>
    <source>
        <strain evidence="3">Pb43105x</strain>
        <strain evidence="2 5">Pb43106</strain>
    </source>
</reference>
<gene>
    <name evidence="2" type="ORF">HT657_00545</name>
    <name evidence="3" type="ORF">HT672_00145</name>
</gene>
<evidence type="ECO:0000259" key="1">
    <source>
        <dbReference type="Pfam" id="PF01636"/>
    </source>
</evidence>
<dbReference type="PANTHER" id="PTHR40086">
    <property type="entry name" value="PHOSPHOTRANSFERASE YTMP-RELATED"/>
    <property type="match status" value="1"/>
</dbReference>
<dbReference type="PANTHER" id="PTHR40086:SF1">
    <property type="entry name" value="CELL CYCLE REGULATOR CCRZ"/>
    <property type="match status" value="1"/>
</dbReference>
<dbReference type="Proteomes" id="UP001196379">
    <property type="component" value="Unassembled WGS sequence"/>
</dbReference>
<sequence>MITLENNERYVLRTQSQRATNYGVNYQQESDLLNWIAPLNLSPKPLYCDEHALILEWIDGSTPPQFSSNVLNKLAQQLAKLHQFDLQAVRYYPKSARLSLSERCQFLWEQLSTTEQKQLSFKPPFPNIEPLALAICHHDIHLANLIEQEDQLWLIDWEYSAISDPALELALFLNANPLSEQQQAVFFNAYFANSELDPTACMAKINQYLPEVVKLNQLWFIIHLNDKNNSHL</sequence>
<dbReference type="EMBL" id="JABULY010000001">
    <property type="protein sequence ID" value="MBV6530645.1"/>
    <property type="molecule type" value="Genomic_DNA"/>
</dbReference>
<evidence type="ECO:0000313" key="4">
    <source>
        <dbReference type="Proteomes" id="UP000732858"/>
    </source>
</evidence>